<organism evidence="1 2">
    <name type="scientific">Cryptotermes secundus</name>
    <dbReference type="NCBI Taxonomy" id="105785"/>
    <lineage>
        <taxon>Eukaryota</taxon>
        <taxon>Metazoa</taxon>
        <taxon>Ecdysozoa</taxon>
        <taxon>Arthropoda</taxon>
        <taxon>Hexapoda</taxon>
        <taxon>Insecta</taxon>
        <taxon>Pterygota</taxon>
        <taxon>Neoptera</taxon>
        <taxon>Polyneoptera</taxon>
        <taxon>Dictyoptera</taxon>
        <taxon>Blattodea</taxon>
        <taxon>Blattoidea</taxon>
        <taxon>Termitoidae</taxon>
        <taxon>Kalotermitidae</taxon>
        <taxon>Cryptotermitinae</taxon>
        <taxon>Cryptotermes</taxon>
    </lineage>
</organism>
<evidence type="ECO:0000313" key="2">
    <source>
        <dbReference type="Proteomes" id="UP000235965"/>
    </source>
</evidence>
<dbReference type="GO" id="GO:0030431">
    <property type="term" value="P:sleep"/>
    <property type="evidence" value="ECO:0007669"/>
    <property type="project" value="InterPro"/>
</dbReference>
<sequence length="147" mass="16842">CYRCFIHPQSPKSNETTQLCSHFDGSSLYETDCKYSTFCMKRTFELPLQKGKVVRGVLRDCAPQQNNYQSYDGTQWKMKTVIEETIYVEGCHPSEPQGVKTPSTEYCYCSGNLCNGAKPSRETSHHHTDAMAVIFVFNAMKYIRSLR</sequence>
<comment type="caution">
    <text evidence="1">The sequence shown here is derived from an EMBL/GenBank/DDBJ whole genome shotgun (WGS) entry which is preliminary data.</text>
</comment>
<protein>
    <recommendedName>
        <fullName evidence="3">Protein sleepless</fullName>
    </recommendedName>
</protein>
<dbReference type="GO" id="GO:0032222">
    <property type="term" value="P:regulation of synaptic transmission, cholinergic"/>
    <property type="evidence" value="ECO:0007669"/>
    <property type="project" value="InterPro"/>
</dbReference>
<dbReference type="OrthoDB" id="6329445at2759"/>
<proteinExistence type="predicted"/>
<reference evidence="1 2" key="1">
    <citation type="submission" date="2017-12" db="EMBL/GenBank/DDBJ databases">
        <title>Hemimetabolous genomes reveal molecular basis of termite eusociality.</title>
        <authorList>
            <person name="Harrison M.C."/>
            <person name="Jongepier E."/>
            <person name="Robertson H.M."/>
            <person name="Arning N."/>
            <person name="Bitard-Feildel T."/>
            <person name="Chao H."/>
            <person name="Childers C.P."/>
            <person name="Dinh H."/>
            <person name="Doddapaneni H."/>
            <person name="Dugan S."/>
            <person name="Gowin J."/>
            <person name="Greiner C."/>
            <person name="Han Y."/>
            <person name="Hu H."/>
            <person name="Hughes D.S.T."/>
            <person name="Huylmans A.-K."/>
            <person name="Kemena C."/>
            <person name="Kremer L.P.M."/>
            <person name="Lee S.L."/>
            <person name="Lopez-Ezquerra A."/>
            <person name="Mallet L."/>
            <person name="Monroy-Kuhn J.M."/>
            <person name="Moser A."/>
            <person name="Murali S.C."/>
            <person name="Muzny D.M."/>
            <person name="Otani S."/>
            <person name="Piulachs M.-D."/>
            <person name="Poelchau M."/>
            <person name="Qu J."/>
            <person name="Schaub F."/>
            <person name="Wada-Katsumata A."/>
            <person name="Worley K.C."/>
            <person name="Xie Q."/>
            <person name="Ylla G."/>
            <person name="Poulsen M."/>
            <person name="Gibbs R.A."/>
            <person name="Schal C."/>
            <person name="Richards S."/>
            <person name="Belles X."/>
            <person name="Korb J."/>
            <person name="Bornberg-Bauer E."/>
        </authorList>
    </citation>
    <scope>NUCLEOTIDE SEQUENCE [LARGE SCALE GENOMIC DNA]</scope>
    <source>
        <tissue evidence="1">Whole body</tissue>
    </source>
</reference>
<dbReference type="InParanoid" id="A0A2J7QH37"/>
<evidence type="ECO:0000313" key="1">
    <source>
        <dbReference type="EMBL" id="PNF27889.1"/>
    </source>
</evidence>
<gene>
    <name evidence="1" type="ORF">B7P43_G08307</name>
</gene>
<keyword evidence="2" id="KW-1185">Reference proteome</keyword>
<dbReference type="EMBL" id="NEVH01014358">
    <property type="protein sequence ID" value="PNF27889.1"/>
    <property type="molecule type" value="Genomic_DNA"/>
</dbReference>
<accession>A0A2J7QH37</accession>
<dbReference type="AlphaFoldDB" id="A0A2J7QH37"/>
<evidence type="ECO:0008006" key="3">
    <source>
        <dbReference type="Google" id="ProtNLM"/>
    </source>
</evidence>
<name>A0A2J7QH37_9NEOP</name>
<feature type="non-terminal residue" evidence="1">
    <location>
        <position position="1"/>
    </location>
</feature>
<dbReference type="Proteomes" id="UP000235965">
    <property type="component" value="Unassembled WGS sequence"/>
</dbReference>